<evidence type="ECO:0000313" key="1">
    <source>
        <dbReference type="EMBL" id="ABF98898.1"/>
    </source>
</evidence>
<organism evidence="1">
    <name type="scientific">Oryza sativa subsp. japonica</name>
    <name type="common">Rice</name>
    <dbReference type="NCBI Taxonomy" id="39947"/>
    <lineage>
        <taxon>Eukaryota</taxon>
        <taxon>Viridiplantae</taxon>
        <taxon>Streptophyta</taxon>
        <taxon>Embryophyta</taxon>
        <taxon>Tracheophyta</taxon>
        <taxon>Spermatophyta</taxon>
        <taxon>Magnoliopsida</taxon>
        <taxon>Liliopsida</taxon>
        <taxon>Poales</taxon>
        <taxon>Poaceae</taxon>
        <taxon>BOP clade</taxon>
        <taxon>Oryzoideae</taxon>
        <taxon>Oryzeae</taxon>
        <taxon>Oryzinae</taxon>
        <taxon>Oryza</taxon>
        <taxon>Oryza sativa</taxon>
    </lineage>
</organism>
<protein>
    <submittedName>
        <fullName evidence="1">Uncharacterized protein</fullName>
    </submittedName>
</protein>
<name>Q10CS6_ORYSJ</name>
<proteinExistence type="predicted"/>
<dbReference type="EMBL" id="DP000009">
    <property type="protein sequence ID" value="ABF98898.1"/>
    <property type="molecule type" value="Genomic_DNA"/>
</dbReference>
<reference evidence="1" key="2">
    <citation type="submission" date="2006-06" db="EMBL/GenBank/DDBJ databases">
        <authorList>
            <person name="Buell R."/>
            <person name="Wing R.A."/>
            <person name="McCombie W.A."/>
            <person name="Ouyang S."/>
        </authorList>
    </citation>
    <scope>NUCLEOTIDE SEQUENCE</scope>
</reference>
<sequence length="26" mass="2865">MALSSSSRWKSRQTLIVASLSRLETG</sequence>
<reference evidence="1" key="1">
    <citation type="journal article" date="2005" name="Genome Res.">
        <title>Sequence, annotation, and analysis of synteny between rice chromosome 3 and diverged grass species.</title>
        <authorList>
            <consortium name="Rice Chromosome 3 Sequencing Consortium"/>
            <person name="Buell C.R."/>
            <person name="Yuan Q."/>
            <person name="Ouyang S."/>
            <person name="Liu J."/>
            <person name="Zhu W."/>
            <person name="Wang A."/>
            <person name="Maiti R."/>
            <person name="Haas B."/>
            <person name="Wortman J."/>
            <person name="Pertea M."/>
            <person name="Jones K.M."/>
            <person name="Kim M."/>
            <person name="Overton L."/>
            <person name="Tsitrin T."/>
            <person name="Fadrosh D."/>
            <person name="Bera J."/>
            <person name="Weaver B."/>
            <person name="Jin S."/>
            <person name="Johri S."/>
            <person name="Reardon M."/>
            <person name="Webb K."/>
            <person name="Hill J."/>
            <person name="Moffat K."/>
            <person name="Tallon L."/>
            <person name="Van Aken S."/>
            <person name="Lewis M."/>
            <person name="Utterback T."/>
            <person name="Feldblyum T."/>
            <person name="Zismann V."/>
            <person name="Iobst S."/>
            <person name="Hsiao J."/>
            <person name="de Vazeille A.R."/>
            <person name="Salzberg S.L."/>
            <person name="White O."/>
            <person name="Fraser C."/>
            <person name="Yu Y."/>
            <person name="Kim H."/>
            <person name="Rambo T."/>
            <person name="Currie J."/>
            <person name="Collura K."/>
            <person name="Kernodle-Thompson S."/>
            <person name="Wei F."/>
            <person name="Kudrna K."/>
            <person name="Ammiraju J.S."/>
            <person name="Luo M."/>
            <person name="Goicoechea J.L."/>
            <person name="Wing R.A."/>
            <person name="Henry D."/>
            <person name="Oates R."/>
            <person name="Palmer M."/>
            <person name="Pries G."/>
            <person name="Saski C."/>
            <person name="Simmons J."/>
            <person name="Soderlund C."/>
            <person name="Nelson W."/>
            <person name="de la Bastide M."/>
            <person name="Spiegel L."/>
            <person name="Nascimento L."/>
            <person name="Huang E."/>
            <person name="Preston R."/>
            <person name="Zutavern T."/>
            <person name="Palmer L."/>
            <person name="O'Shaughnessy A."/>
            <person name="Dike S."/>
            <person name="McCombie W.R."/>
            <person name="Minx P."/>
            <person name="Cordum H."/>
            <person name="Wilson R."/>
            <person name="Jin W."/>
            <person name="Lee H.R."/>
            <person name="Jiang J."/>
            <person name="Jackson S."/>
        </authorList>
    </citation>
    <scope>NUCLEOTIDE SEQUENCE [LARGE SCALE GENOMIC DNA]</scope>
</reference>
<dbReference type="AlphaFoldDB" id="Q10CS6"/>
<gene>
    <name evidence="1" type="ordered locus">LOC_Os03g53939</name>
</gene>
<accession>Q10CS6</accession>